<evidence type="ECO:0000256" key="1">
    <source>
        <dbReference type="ARBA" id="ARBA00010745"/>
    </source>
</evidence>
<dbReference type="GeneID" id="26237431"/>
<name>A0A7D5YQD0_9HYPO</name>
<dbReference type="Gene3D" id="2.40.150.20">
    <property type="entry name" value="Ribosomal protein L14"/>
    <property type="match status" value="1"/>
</dbReference>
<evidence type="ECO:0000256" key="3">
    <source>
        <dbReference type="ARBA" id="ARBA00023274"/>
    </source>
</evidence>
<keyword evidence="2 4" id="KW-0689">Ribosomal protein</keyword>
<evidence type="ECO:0000313" key="7">
    <source>
        <dbReference type="Proteomes" id="UP000510686"/>
    </source>
</evidence>
<dbReference type="PANTHER" id="PTHR11761">
    <property type="entry name" value="50S/60S RIBOSOMAL PROTEIN L14/L23"/>
    <property type="match status" value="1"/>
</dbReference>
<keyword evidence="7" id="KW-1185">Reference proteome</keyword>
<dbReference type="HAMAP" id="MF_01367">
    <property type="entry name" value="Ribosomal_uL14"/>
    <property type="match status" value="1"/>
</dbReference>
<dbReference type="FunFam" id="2.40.150.20:FF:000003">
    <property type="entry name" value="60S ribosomal protein L23"/>
    <property type="match status" value="1"/>
</dbReference>
<evidence type="ECO:0000256" key="5">
    <source>
        <dbReference type="SAM" id="MobiDB-lite"/>
    </source>
</evidence>
<dbReference type="OrthoDB" id="407959at2759"/>
<dbReference type="GO" id="GO:0070180">
    <property type="term" value="F:large ribosomal subunit rRNA binding"/>
    <property type="evidence" value="ECO:0007669"/>
    <property type="project" value="TreeGrafter"/>
</dbReference>
<dbReference type="PROSITE" id="PS00049">
    <property type="entry name" value="RIBOSOMAL_L14"/>
    <property type="match status" value="1"/>
</dbReference>
<dbReference type="EMBL" id="CP058932">
    <property type="protein sequence ID" value="QLI65642.1"/>
    <property type="molecule type" value="Genomic_DNA"/>
</dbReference>
<dbReference type="SUPFAM" id="SSF50193">
    <property type="entry name" value="Ribosomal protein L14"/>
    <property type="match status" value="1"/>
</dbReference>
<evidence type="ECO:0000256" key="2">
    <source>
        <dbReference type="ARBA" id="ARBA00022980"/>
    </source>
</evidence>
<dbReference type="CDD" id="cd00337">
    <property type="entry name" value="Ribosomal_uL14"/>
    <property type="match status" value="1"/>
</dbReference>
<protein>
    <submittedName>
        <fullName evidence="6">60S ribosomal protein L23-B</fullName>
    </submittedName>
</protein>
<dbReference type="InterPro" id="IPR036853">
    <property type="entry name" value="Ribosomal_uL14_sf"/>
</dbReference>
<feature type="region of interest" description="Disordered" evidence="5">
    <location>
        <begin position="24"/>
        <end position="109"/>
    </location>
</feature>
<dbReference type="PANTHER" id="PTHR11761:SF8">
    <property type="entry name" value="LARGE RIBOSOMAL SUBUNIT PROTEIN UL14"/>
    <property type="match status" value="1"/>
</dbReference>
<accession>A0A7D5YQD0</accession>
<dbReference type="RefSeq" id="XP_065986004.1">
    <property type="nucleotide sequence ID" value="XM_066129960.1"/>
</dbReference>
<dbReference type="GO" id="GO:0006412">
    <property type="term" value="P:translation"/>
    <property type="evidence" value="ECO:0007669"/>
    <property type="project" value="InterPro"/>
</dbReference>
<evidence type="ECO:0000313" key="6">
    <source>
        <dbReference type="EMBL" id="QLI65642.1"/>
    </source>
</evidence>
<dbReference type="GO" id="GO:0003735">
    <property type="term" value="F:structural constituent of ribosome"/>
    <property type="evidence" value="ECO:0007669"/>
    <property type="project" value="InterPro"/>
</dbReference>
<dbReference type="Proteomes" id="UP000510686">
    <property type="component" value="Chromosome 1"/>
</dbReference>
<dbReference type="Pfam" id="PF00238">
    <property type="entry name" value="Ribosomal_L14"/>
    <property type="match status" value="1"/>
</dbReference>
<reference evidence="6 7" key="1">
    <citation type="submission" date="2020-07" db="EMBL/GenBank/DDBJ databases">
        <title>Telomere length de novo assembly of all 7 chromosomes of the fungus, Metarhizium brunneum, using a novel assembly pipeline.</title>
        <authorList>
            <person name="Saud z."/>
            <person name="Kortsinoglou A."/>
            <person name="Kouvelis V.N."/>
            <person name="Butt T.M."/>
        </authorList>
    </citation>
    <scope>NUCLEOTIDE SEQUENCE [LARGE SCALE GENOMIC DNA]</scope>
    <source>
        <strain evidence="6 7">4556</strain>
    </source>
</reference>
<evidence type="ECO:0000256" key="4">
    <source>
        <dbReference type="RuleBase" id="RU003949"/>
    </source>
</evidence>
<keyword evidence="3 4" id="KW-0687">Ribonucleoprotein</keyword>
<proteinExistence type="inferred from homology"/>
<gene>
    <name evidence="6" type="primary">RPL23B</name>
    <name evidence="6" type="ORF">G6M90_00g025950</name>
</gene>
<organism evidence="6 7">
    <name type="scientific">Metarhizium brunneum</name>
    <dbReference type="NCBI Taxonomy" id="500148"/>
    <lineage>
        <taxon>Eukaryota</taxon>
        <taxon>Fungi</taxon>
        <taxon>Dikarya</taxon>
        <taxon>Ascomycota</taxon>
        <taxon>Pezizomycotina</taxon>
        <taxon>Sordariomycetes</taxon>
        <taxon>Hypocreomycetidae</taxon>
        <taxon>Hypocreales</taxon>
        <taxon>Clavicipitaceae</taxon>
        <taxon>Metarhizium</taxon>
    </lineage>
</organism>
<dbReference type="GO" id="GO:0022625">
    <property type="term" value="C:cytosolic large ribosomal subunit"/>
    <property type="evidence" value="ECO:0007669"/>
    <property type="project" value="TreeGrafter"/>
</dbReference>
<comment type="similarity">
    <text evidence="1 4">Belongs to the universal ribosomal protein uL14 family.</text>
</comment>
<dbReference type="InterPro" id="IPR019972">
    <property type="entry name" value="Ribosomal_uL14_CS"/>
</dbReference>
<sequence length="237" mass="24957">MSGSRPRHNIDRFLEEEELADRMLKVAGSTQDTSTAKVAEDAPAHQAEDKTGKGKTDGDWVDVQAPGASGGTAAEGSWVDVGSTKKVENQEGGTASVHETKKPRGAPGGKLKMTLGLPVGAVMNCADNSGARNLYIISVKGIGARLNRLPAGGVGDMVMATVKKGKPELRKKVHPAVIVRQSKPWKRFDGVFLYFEDNAGVIVNPKGEMKGSAITGPVGKEAAELWPRIASNSGVVM</sequence>
<dbReference type="AlphaFoldDB" id="A0A7D5YQD0"/>
<feature type="compositionally biased region" description="Basic and acidic residues" evidence="5">
    <location>
        <begin position="38"/>
        <end position="58"/>
    </location>
</feature>
<dbReference type="InterPro" id="IPR000218">
    <property type="entry name" value="Ribosomal_uL14"/>
</dbReference>
<dbReference type="KEGG" id="mbrn:26237431"/>
<dbReference type="SMART" id="SM01374">
    <property type="entry name" value="Ribosomal_L14"/>
    <property type="match status" value="1"/>
</dbReference>